<feature type="region of interest" description="Disordered" evidence="1">
    <location>
        <begin position="1"/>
        <end position="20"/>
    </location>
</feature>
<evidence type="ECO:0000256" key="1">
    <source>
        <dbReference type="SAM" id="MobiDB-lite"/>
    </source>
</evidence>
<organism evidence="2 3">
    <name type="scientific">Pacificitalea manganoxidans</name>
    <dbReference type="NCBI Taxonomy" id="1411902"/>
    <lineage>
        <taxon>Bacteria</taxon>
        <taxon>Pseudomonadati</taxon>
        <taxon>Pseudomonadota</taxon>
        <taxon>Alphaproteobacteria</taxon>
        <taxon>Rhodobacterales</taxon>
        <taxon>Paracoccaceae</taxon>
        <taxon>Pacificitalea</taxon>
    </lineage>
</organism>
<name>A0A291LZE1_9RHOB</name>
<evidence type="ECO:0000313" key="3">
    <source>
        <dbReference type="Proteomes" id="UP000219050"/>
    </source>
</evidence>
<feature type="compositionally biased region" description="Polar residues" evidence="1">
    <location>
        <begin position="1"/>
        <end position="19"/>
    </location>
</feature>
<dbReference type="InterPro" id="IPR007375">
    <property type="entry name" value="SoxG"/>
</dbReference>
<dbReference type="RefSeq" id="WP_097373156.1">
    <property type="nucleotide sequence ID" value="NZ_CP021404.1"/>
</dbReference>
<dbReference type="InterPro" id="IPR027266">
    <property type="entry name" value="TrmE/GcvT-like"/>
</dbReference>
<dbReference type="KEGG" id="cmag:CBW24_07260"/>
<dbReference type="Pfam" id="PF04268">
    <property type="entry name" value="SoxG"/>
    <property type="match status" value="1"/>
</dbReference>
<keyword evidence="3" id="KW-1185">Reference proteome</keyword>
<protein>
    <recommendedName>
        <fullName evidence="4">Sarcosine oxidase subunit gamma</fullName>
    </recommendedName>
</protein>
<evidence type="ECO:0008006" key="4">
    <source>
        <dbReference type="Google" id="ProtNLM"/>
    </source>
</evidence>
<reference evidence="2 3" key="1">
    <citation type="submission" date="2017-05" db="EMBL/GenBank/DDBJ databases">
        <title>Comparative genomic and metabolic analysis of manganese-oxidizing mechanisms in Celeribater manganoxidans DY25T: its adaption to the environment of polymetallic nodule.</title>
        <authorList>
            <person name="Wang X."/>
        </authorList>
    </citation>
    <scope>NUCLEOTIDE SEQUENCE [LARGE SCALE GENOMIC DNA]</scope>
    <source>
        <strain evidence="2 3">DY25</strain>
    </source>
</reference>
<dbReference type="SUPFAM" id="SSF103025">
    <property type="entry name" value="Folate-binding domain"/>
    <property type="match status" value="1"/>
</dbReference>
<dbReference type="AlphaFoldDB" id="A0A291LZE1"/>
<gene>
    <name evidence="2" type="ORF">CBW24_07260</name>
</gene>
<accession>A0A291LZE1</accession>
<dbReference type="Proteomes" id="UP000219050">
    <property type="component" value="Chromosome"/>
</dbReference>
<dbReference type="Gene3D" id="3.30.70.1520">
    <property type="entry name" value="Heterotetrameric sarcosine oxidase"/>
    <property type="match status" value="1"/>
</dbReference>
<proteinExistence type="predicted"/>
<dbReference type="OrthoDB" id="9814782at2"/>
<evidence type="ECO:0000313" key="2">
    <source>
        <dbReference type="EMBL" id="ATI41815.1"/>
    </source>
</evidence>
<dbReference type="Gene3D" id="3.30.1360.120">
    <property type="entry name" value="Probable tRNA modification gtpase trme, domain 1"/>
    <property type="match status" value="1"/>
</dbReference>
<dbReference type="EMBL" id="CP021404">
    <property type="protein sequence ID" value="ATI41815.1"/>
    <property type="molecule type" value="Genomic_DNA"/>
</dbReference>
<sequence length="180" mass="18915">MSTAQTGGPASPESDTLNVSVRDCTPRWSLRVAPADAAAMGAALGVELPLRIGAVGSKGPRSALCLGPDDWLLIAPELPDLSVAPLHALTRIADREQTVTVTGPGATALIAIGCPRDMRRIAPGTGCRTVFDEAQVILWRDGPEAFRLDVWRSFLPHVVALLETGMRELRAEAALAGGDT</sequence>